<evidence type="ECO:0000313" key="7">
    <source>
        <dbReference type="Proteomes" id="UP001217485"/>
    </source>
</evidence>
<dbReference type="PROSITE" id="PS50045">
    <property type="entry name" value="SIGMA54_INTERACT_4"/>
    <property type="match status" value="1"/>
</dbReference>
<feature type="compositionally biased region" description="Acidic residues" evidence="3">
    <location>
        <begin position="413"/>
        <end position="434"/>
    </location>
</feature>
<dbReference type="PROSITE" id="PS00675">
    <property type="entry name" value="SIGMA54_INTERACT_1"/>
    <property type="match status" value="1"/>
</dbReference>
<dbReference type="Proteomes" id="UP001217485">
    <property type="component" value="Unassembled WGS sequence"/>
</dbReference>
<keyword evidence="7" id="KW-1185">Reference proteome</keyword>
<evidence type="ECO:0000256" key="3">
    <source>
        <dbReference type="SAM" id="MobiDB-lite"/>
    </source>
</evidence>
<proteinExistence type="predicted"/>
<dbReference type="RefSeq" id="WP_272098535.1">
    <property type="nucleotide sequence ID" value="NZ_JAQNDK010000003.1"/>
</dbReference>
<name>A0ABT5C651_9BACT</name>
<dbReference type="PANTHER" id="PTHR32071">
    <property type="entry name" value="TRANSCRIPTIONAL REGULATORY PROTEIN"/>
    <property type="match status" value="1"/>
</dbReference>
<feature type="domain" description="FHA" evidence="4">
    <location>
        <begin position="52"/>
        <end position="114"/>
    </location>
</feature>
<dbReference type="PROSITE" id="PS50006">
    <property type="entry name" value="FHA_DOMAIN"/>
    <property type="match status" value="1"/>
</dbReference>
<dbReference type="Gene3D" id="3.40.50.300">
    <property type="entry name" value="P-loop containing nucleotide triphosphate hydrolases"/>
    <property type="match status" value="1"/>
</dbReference>
<evidence type="ECO:0000259" key="5">
    <source>
        <dbReference type="PROSITE" id="PS50045"/>
    </source>
</evidence>
<evidence type="ECO:0000256" key="1">
    <source>
        <dbReference type="ARBA" id="ARBA00022741"/>
    </source>
</evidence>
<dbReference type="InterPro" id="IPR027417">
    <property type="entry name" value="P-loop_NTPase"/>
</dbReference>
<dbReference type="InterPro" id="IPR008984">
    <property type="entry name" value="SMAD_FHA_dom_sf"/>
</dbReference>
<dbReference type="SMART" id="SM00240">
    <property type="entry name" value="FHA"/>
    <property type="match status" value="1"/>
</dbReference>
<reference evidence="6 7" key="1">
    <citation type="submission" date="2023-01" db="EMBL/GenBank/DDBJ databases">
        <title>Minimal conservation of predation-associated metabolite biosynthetic gene clusters underscores biosynthetic potential of Myxococcota including descriptions for ten novel species: Archangium lansinium sp. nov., Myxococcus landrumus sp. nov., Nannocystis bai.</title>
        <authorList>
            <person name="Ahearne A."/>
            <person name="Stevens C."/>
            <person name="Dowd S."/>
        </authorList>
    </citation>
    <scope>NUCLEOTIDE SEQUENCE [LARGE SCALE GENOMIC DNA]</scope>
    <source>
        <strain evidence="6 7">WIWO2</strain>
    </source>
</reference>
<evidence type="ECO:0000256" key="2">
    <source>
        <dbReference type="ARBA" id="ARBA00022840"/>
    </source>
</evidence>
<dbReference type="InterPro" id="IPR003593">
    <property type="entry name" value="AAA+_ATPase"/>
</dbReference>
<dbReference type="SUPFAM" id="SSF52540">
    <property type="entry name" value="P-loop containing nucleoside triphosphate hydrolases"/>
    <property type="match status" value="1"/>
</dbReference>
<keyword evidence="2" id="KW-0067">ATP-binding</keyword>
<dbReference type="Gene3D" id="2.60.200.20">
    <property type="match status" value="1"/>
</dbReference>
<keyword evidence="1" id="KW-0547">Nucleotide-binding</keyword>
<dbReference type="PANTHER" id="PTHR32071:SF77">
    <property type="entry name" value="TRANSCRIPTIONAL REGULATORY PROTEIN"/>
    <property type="match status" value="1"/>
</dbReference>
<feature type="region of interest" description="Disordered" evidence="3">
    <location>
        <begin position="405"/>
        <end position="436"/>
    </location>
</feature>
<evidence type="ECO:0000313" key="6">
    <source>
        <dbReference type="EMBL" id="MDC0681438.1"/>
    </source>
</evidence>
<gene>
    <name evidence="6" type="ORF">POL72_27100</name>
</gene>
<protein>
    <submittedName>
        <fullName evidence="6">Sigma 54-interacting transcriptional regulator</fullName>
    </submittedName>
</protein>
<feature type="domain" description="Sigma-54 factor interaction" evidence="5">
    <location>
        <begin position="160"/>
        <end position="387"/>
    </location>
</feature>
<dbReference type="InterPro" id="IPR002078">
    <property type="entry name" value="Sigma_54_int"/>
</dbReference>
<dbReference type="InterPro" id="IPR058031">
    <property type="entry name" value="AAA_lid_NorR"/>
</dbReference>
<evidence type="ECO:0000259" key="4">
    <source>
        <dbReference type="PROSITE" id="PS50006"/>
    </source>
</evidence>
<dbReference type="InterPro" id="IPR000253">
    <property type="entry name" value="FHA_dom"/>
</dbReference>
<dbReference type="CDD" id="cd00009">
    <property type="entry name" value="AAA"/>
    <property type="match status" value="1"/>
</dbReference>
<feature type="compositionally biased region" description="Polar residues" evidence="3">
    <location>
        <begin position="1"/>
        <end position="12"/>
    </location>
</feature>
<accession>A0ABT5C651</accession>
<dbReference type="SMART" id="SM00382">
    <property type="entry name" value="AAA"/>
    <property type="match status" value="1"/>
</dbReference>
<dbReference type="Gene3D" id="1.10.8.60">
    <property type="match status" value="1"/>
</dbReference>
<comment type="caution">
    <text evidence="6">The sequence shown here is derived from an EMBL/GenBank/DDBJ whole genome shotgun (WGS) entry which is preliminary data.</text>
</comment>
<dbReference type="Pfam" id="PF00498">
    <property type="entry name" value="FHA"/>
    <property type="match status" value="1"/>
</dbReference>
<dbReference type="Pfam" id="PF13384">
    <property type="entry name" value="HTH_23"/>
    <property type="match status" value="1"/>
</dbReference>
<dbReference type="SUPFAM" id="SSF49879">
    <property type="entry name" value="SMAD/FHA domain"/>
    <property type="match status" value="1"/>
</dbReference>
<sequence>MSGGLESSTLSVSRGPGAPAGGRSSPFLFLVLESHRPLAPPARIALHEVDEVTIGRGAARKIEPTRDGSIRRLDLRLDDPWLSSRHARIVRLLGRWVVEDSGSKNGSLVNGAPLQHAQLEDGDLIELGRTFFVFRDALPHPAGAPALLEGAPDAAPAPGLASLLPALLDAFEQLAVVARSAIPVLLQGETGTGKEVIARAIHALSGRAGDLVAVNCGALPRELVEGELFGHRKGAFSGATEDRPGLVRSADRGTLFLDEIGDLPAAAQAALLRVLQEQEVRPVGATRPVRVDLRVLAATHRPLQRLAALGEFRADLLARLSGYVIELPPLRARREDLGLILGELLGRAAAERAAGMQIHPDAARAMLMYRWPANVRELAQCVTTAAVLAQGGAIEPRHLPDEVARAAGRDGGDSGDEGEGEGESDAQGEGDAGGEGDARRAELVALLVEHRGNVTAVARAMGKARMQIQRWLKRYRIDPEQFRR</sequence>
<feature type="region of interest" description="Disordered" evidence="3">
    <location>
        <begin position="1"/>
        <end position="20"/>
    </location>
</feature>
<dbReference type="Pfam" id="PF25601">
    <property type="entry name" value="AAA_lid_14"/>
    <property type="match status" value="1"/>
</dbReference>
<dbReference type="CDD" id="cd00060">
    <property type="entry name" value="FHA"/>
    <property type="match status" value="1"/>
</dbReference>
<dbReference type="InterPro" id="IPR025662">
    <property type="entry name" value="Sigma_54_int_dom_ATP-bd_1"/>
</dbReference>
<organism evidence="6 7">
    <name type="scientific">Sorangium atrum</name>
    <dbReference type="NCBI Taxonomy" id="2995308"/>
    <lineage>
        <taxon>Bacteria</taxon>
        <taxon>Pseudomonadati</taxon>
        <taxon>Myxococcota</taxon>
        <taxon>Polyangia</taxon>
        <taxon>Polyangiales</taxon>
        <taxon>Polyangiaceae</taxon>
        <taxon>Sorangium</taxon>
    </lineage>
</organism>
<dbReference type="Pfam" id="PF00158">
    <property type="entry name" value="Sigma54_activat"/>
    <property type="match status" value="1"/>
</dbReference>
<dbReference type="Gene3D" id="1.10.10.60">
    <property type="entry name" value="Homeodomain-like"/>
    <property type="match status" value="1"/>
</dbReference>
<dbReference type="EMBL" id="JAQNDK010000003">
    <property type="protein sequence ID" value="MDC0681438.1"/>
    <property type="molecule type" value="Genomic_DNA"/>
</dbReference>